<name>A0A9W9AIW2_9AGAR</name>
<gene>
    <name evidence="2" type="ORF">C8J55DRAFT_510580</name>
</gene>
<evidence type="ECO:0000313" key="3">
    <source>
        <dbReference type="Proteomes" id="UP001150238"/>
    </source>
</evidence>
<comment type="caution">
    <text evidence="2">The sequence shown here is derived from an EMBL/GenBank/DDBJ whole genome shotgun (WGS) entry which is preliminary data.</text>
</comment>
<evidence type="ECO:0000256" key="1">
    <source>
        <dbReference type="SAM" id="MobiDB-lite"/>
    </source>
</evidence>
<dbReference type="EMBL" id="JANVFS010000013">
    <property type="protein sequence ID" value="KAJ4482763.1"/>
    <property type="molecule type" value="Genomic_DNA"/>
</dbReference>
<reference evidence="2" key="1">
    <citation type="submission" date="2022-08" db="EMBL/GenBank/DDBJ databases">
        <authorList>
            <consortium name="DOE Joint Genome Institute"/>
            <person name="Min B."/>
            <person name="Riley R."/>
            <person name="Sierra-Patev S."/>
            <person name="Naranjo-Ortiz M."/>
            <person name="Looney B."/>
            <person name="Konkel Z."/>
            <person name="Slot J.C."/>
            <person name="Sakamoto Y."/>
            <person name="Steenwyk J.L."/>
            <person name="Rokas A."/>
            <person name="Carro J."/>
            <person name="Camarero S."/>
            <person name="Ferreira P."/>
            <person name="Molpeceres G."/>
            <person name="Ruiz-Duenas F.J."/>
            <person name="Serrano A."/>
            <person name="Henrissat B."/>
            <person name="Drula E."/>
            <person name="Hughes K.W."/>
            <person name="Mata J.L."/>
            <person name="Ishikawa N.K."/>
            <person name="Vargas-Isla R."/>
            <person name="Ushijima S."/>
            <person name="Smith C.A."/>
            <person name="Ahrendt S."/>
            <person name="Andreopoulos W."/>
            <person name="He G."/>
            <person name="Labutti K."/>
            <person name="Lipzen A."/>
            <person name="Ng V."/>
            <person name="Sandor L."/>
            <person name="Barry K."/>
            <person name="Martinez A.T."/>
            <person name="Xiao Y."/>
            <person name="Gibbons J.G."/>
            <person name="Terashima K."/>
            <person name="Hibbett D.S."/>
            <person name="Grigoriev I.V."/>
        </authorList>
    </citation>
    <scope>NUCLEOTIDE SEQUENCE</scope>
    <source>
        <strain evidence="2">Sp2 HRB7682 ss15</strain>
    </source>
</reference>
<dbReference type="Proteomes" id="UP001150238">
    <property type="component" value="Unassembled WGS sequence"/>
</dbReference>
<accession>A0A9W9AIW2</accession>
<evidence type="ECO:0000313" key="2">
    <source>
        <dbReference type="EMBL" id="KAJ4482763.1"/>
    </source>
</evidence>
<sequence length="350" mass="39242">MMEYMEVMGGSIFCEAKQTQDHDRSCEGSPGKWSDELEANGFDSGIDQLPDRKILFPALWQYSRLSKTIPRERVGKANCVNDSDDTDAHIFDCTTNCYLCHSQNGEAIYKIEEFNNDDGEDDEELVEFVELPVFNGNVDDDDTFGSTSHSVEPPVNPCTNHGENWEQCIHCARERLRAEGWKFPHHEGQDKDDDEGGTRGTKNEDKDERRKAVDDRNTGRNERPQSLLLNTFGRVFIPPAEGEQQACSELPSPDSTIMLELFPPVFFPPVKDSGIEFDGSFFKGRSPHHSHGQTQEILPRAIATLPKHLKGSTTEACYSTVAEHGTVGSLPRPMEPRGMQYRLIASAGGW</sequence>
<feature type="region of interest" description="Disordered" evidence="1">
    <location>
        <begin position="182"/>
        <end position="227"/>
    </location>
</feature>
<protein>
    <submittedName>
        <fullName evidence="2">Uncharacterized protein</fullName>
    </submittedName>
</protein>
<organism evidence="2 3">
    <name type="scientific">Lentinula lateritia</name>
    <dbReference type="NCBI Taxonomy" id="40482"/>
    <lineage>
        <taxon>Eukaryota</taxon>
        <taxon>Fungi</taxon>
        <taxon>Dikarya</taxon>
        <taxon>Basidiomycota</taxon>
        <taxon>Agaricomycotina</taxon>
        <taxon>Agaricomycetes</taxon>
        <taxon>Agaricomycetidae</taxon>
        <taxon>Agaricales</taxon>
        <taxon>Marasmiineae</taxon>
        <taxon>Omphalotaceae</taxon>
        <taxon>Lentinula</taxon>
    </lineage>
</organism>
<reference evidence="2" key="2">
    <citation type="journal article" date="2023" name="Proc. Natl. Acad. Sci. U.S.A.">
        <title>A global phylogenomic analysis of the shiitake genus Lentinula.</title>
        <authorList>
            <person name="Sierra-Patev S."/>
            <person name="Min B."/>
            <person name="Naranjo-Ortiz M."/>
            <person name="Looney B."/>
            <person name="Konkel Z."/>
            <person name="Slot J.C."/>
            <person name="Sakamoto Y."/>
            <person name="Steenwyk J.L."/>
            <person name="Rokas A."/>
            <person name="Carro J."/>
            <person name="Camarero S."/>
            <person name="Ferreira P."/>
            <person name="Molpeceres G."/>
            <person name="Ruiz-Duenas F.J."/>
            <person name="Serrano A."/>
            <person name="Henrissat B."/>
            <person name="Drula E."/>
            <person name="Hughes K.W."/>
            <person name="Mata J.L."/>
            <person name="Ishikawa N.K."/>
            <person name="Vargas-Isla R."/>
            <person name="Ushijima S."/>
            <person name="Smith C.A."/>
            <person name="Donoghue J."/>
            <person name="Ahrendt S."/>
            <person name="Andreopoulos W."/>
            <person name="He G."/>
            <person name="LaButti K."/>
            <person name="Lipzen A."/>
            <person name="Ng V."/>
            <person name="Riley R."/>
            <person name="Sandor L."/>
            <person name="Barry K."/>
            <person name="Martinez A.T."/>
            <person name="Xiao Y."/>
            <person name="Gibbons J.G."/>
            <person name="Terashima K."/>
            <person name="Grigoriev I.V."/>
            <person name="Hibbett D."/>
        </authorList>
    </citation>
    <scope>NUCLEOTIDE SEQUENCE</scope>
    <source>
        <strain evidence="2">Sp2 HRB7682 ss15</strain>
    </source>
</reference>
<feature type="compositionally biased region" description="Basic and acidic residues" evidence="1">
    <location>
        <begin position="201"/>
        <end position="223"/>
    </location>
</feature>
<proteinExistence type="predicted"/>
<dbReference type="AlphaFoldDB" id="A0A9W9AIW2"/>